<accession>A0A2M7APT8</accession>
<reference evidence="2" key="1">
    <citation type="submission" date="2017-09" db="EMBL/GenBank/DDBJ databases">
        <title>Depth-based differentiation of microbial function through sediment-hosted aquifers and enrichment of novel symbionts in the deep terrestrial subsurface.</title>
        <authorList>
            <person name="Probst A.J."/>
            <person name="Ladd B."/>
            <person name="Jarett J.K."/>
            <person name="Geller-Mcgrath D.E."/>
            <person name="Sieber C.M.K."/>
            <person name="Emerson J.B."/>
            <person name="Anantharaman K."/>
            <person name="Thomas B.C."/>
            <person name="Malmstrom R."/>
            <person name="Stieglmeier M."/>
            <person name="Klingl A."/>
            <person name="Woyke T."/>
            <person name="Ryan C.M."/>
            <person name="Banfield J.F."/>
        </authorList>
    </citation>
    <scope>NUCLEOTIDE SEQUENCE [LARGE SCALE GENOMIC DNA]</scope>
</reference>
<dbReference type="Proteomes" id="UP000229916">
    <property type="component" value="Unassembled WGS sequence"/>
</dbReference>
<organism evidence="1 2">
    <name type="scientific">candidate division WWE3 bacterium CG06_land_8_20_14_3_00_42_16</name>
    <dbReference type="NCBI Taxonomy" id="1975083"/>
    <lineage>
        <taxon>Bacteria</taxon>
        <taxon>Katanobacteria</taxon>
    </lineage>
</organism>
<evidence type="ECO:0000313" key="1">
    <source>
        <dbReference type="EMBL" id="PIU69395.1"/>
    </source>
</evidence>
<comment type="caution">
    <text evidence="1">The sequence shown here is derived from an EMBL/GenBank/DDBJ whole genome shotgun (WGS) entry which is preliminary data.</text>
</comment>
<gene>
    <name evidence="1" type="ORF">COS81_00080</name>
</gene>
<protein>
    <submittedName>
        <fullName evidence="1">Carbonic anhydrase</fullName>
    </submittedName>
</protein>
<name>A0A2M7APT8_UNCKA</name>
<feature type="non-terminal residue" evidence="1">
    <location>
        <position position="1"/>
    </location>
</feature>
<sequence length="33" mass="3730">KINADYIFKDLNQAVVHVNTSLADGYNLLQSHQ</sequence>
<evidence type="ECO:0000313" key="2">
    <source>
        <dbReference type="Proteomes" id="UP000229916"/>
    </source>
</evidence>
<dbReference type="AlphaFoldDB" id="A0A2M7APT8"/>
<proteinExistence type="predicted"/>
<dbReference type="EMBL" id="PEWD01000001">
    <property type="protein sequence ID" value="PIU69395.1"/>
    <property type="molecule type" value="Genomic_DNA"/>
</dbReference>